<sequence length="239" mass="27228">MEWIGKKINEISNPESKHYLVPKLNTSKTDNNNLPLSLVETLHQLGKDFQEISDNILLYLYLEVRAQSIYYLLPSFESAIGNTTEPKVLDLNQSVSSLHEAMLNAISNSKSQYIFEGLGEVMAKSLVNYTRNIETIDEIAIRKIIRDITMLKYNIAAMLGASQVTLEKTVHYYELLLCTPKEILEEILEKGAGFSEAEYLNLLQIVHRSNKNIEETTSLQNDLNRLSDILSQTKQTFLI</sequence>
<evidence type="ECO:0000256" key="1">
    <source>
        <dbReference type="RuleBase" id="RU367079"/>
    </source>
</evidence>
<dbReference type="EMBL" id="GGMR01000475">
    <property type="protein sequence ID" value="MBY13094.1"/>
    <property type="molecule type" value="Transcribed_RNA"/>
</dbReference>
<dbReference type="GO" id="GO:0000145">
    <property type="term" value="C:exocyst"/>
    <property type="evidence" value="ECO:0007669"/>
    <property type="project" value="UniProtKB-UniRule"/>
</dbReference>
<dbReference type="AlphaFoldDB" id="A0A2S2N793"/>
<keyword evidence="1" id="KW-0653">Protein transport</keyword>
<protein>
    <recommendedName>
        <fullName evidence="1">Exocyst complex component Sec8</fullName>
    </recommendedName>
</protein>
<keyword evidence="1" id="KW-0813">Transport</keyword>
<dbReference type="GO" id="GO:0015031">
    <property type="term" value="P:protein transport"/>
    <property type="evidence" value="ECO:0007669"/>
    <property type="project" value="UniProtKB-KW"/>
</dbReference>
<dbReference type="GO" id="GO:0006893">
    <property type="term" value="P:Golgi to plasma membrane transport"/>
    <property type="evidence" value="ECO:0007669"/>
    <property type="project" value="TreeGrafter"/>
</dbReference>
<reference evidence="2" key="1">
    <citation type="submission" date="2018-04" db="EMBL/GenBank/DDBJ databases">
        <title>Transcriptome of Schizaphis graminum biotype I.</title>
        <authorList>
            <person name="Scully E.D."/>
            <person name="Geib S.M."/>
            <person name="Palmer N.A."/>
            <person name="Koch K."/>
            <person name="Bradshaw J."/>
            <person name="Heng-Moss T."/>
            <person name="Sarath G."/>
        </authorList>
    </citation>
    <scope>NUCLEOTIDE SEQUENCE</scope>
</reference>
<evidence type="ECO:0000313" key="2">
    <source>
        <dbReference type="EMBL" id="MBY13094.1"/>
    </source>
</evidence>
<proteinExistence type="inferred from homology"/>
<dbReference type="GO" id="GO:0006612">
    <property type="term" value="P:protein targeting to membrane"/>
    <property type="evidence" value="ECO:0007669"/>
    <property type="project" value="UniProtKB-UniRule"/>
</dbReference>
<name>A0A2S2N793_SCHGA</name>
<gene>
    <name evidence="2" type="primary">EXOC4</name>
    <name evidence="2" type="ORF">g.95900</name>
</gene>
<dbReference type="InterPro" id="IPR039682">
    <property type="entry name" value="Sec8/EXOC4"/>
</dbReference>
<organism evidence="2">
    <name type="scientific">Schizaphis graminum</name>
    <name type="common">Green bug aphid</name>
    <dbReference type="NCBI Taxonomy" id="13262"/>
    <lineage>
        <taxon>Eukaryota</taxon>
        <taxon>Metazoa</taxon>
        <taxon>Ecdysozoa</taxon>
        <taxon>Arthropoda</taxon>
        <taxon>Hexapoda</taxon>
        <taxon>Insecta</taxon>
        <taxon>Pterygota</taxon>
        <taxon>Neoptera</taxon>
        <taxon>Paraneoptera</taxon>
        <taxon>Hemiptera</taxon>
        <taxon>Sternorrhyncha</taxon>
        <taxon>Aphidomorpha</taxon>
        <taxon>Aphidoidea</taxon>
        <taxon>Aphididae</taxon>
        <taxon>Aphidini</taxon>
        <taxon>Schizaphis</taxon>
    </lineage>
</organism>
<keyword evidence="1" id="KW-0268">Exocytosis</keyword>
<accession>A0A2S2N793</accession>
<comment type="similarity">
    <text evidence="1">Belongs to the SEC8 family.</text>
</comment>
<dbReference type="PANTHER" id="PTHR14146">
    <property type="entry name" value="EXOCYST COMPLEX COMPONENT 4"/>
    <property type="match status" value="1"/>
</dbReference>
<comment type="function">
    <text evidence="1">Component of the exocyst complex involved in the docking of exocytic vesicles with fusion sites on the plasma membrane.</text>
</comment>
<dbReference type="PANTHER" id="PTHR14146:SF0">
    <property type="entry name" value="EXOCYST COMPLEX COMPONENT 4"/>
    <property type="match status" value="1"/>
</dbReference>
<dbReference type="GO" id="GO:0090522">
    <property type="term" value="P:vesicle tethering involved in exocytosis"/>
    <property type="evidence" value="ECO:0007669"/>
    <property type="project" value="UniProtKB-UniRule"/>
</dbReference>